<evidence type="ECO:0000313" key="1">
    <source>
        <dbReference type="EMBL" id="PKU47359.1"/>
    </source>
</evidence>
<dbReference type="OrthoDB" id="410381at2759"/>
<dbReference type="Proteomes" id="UP000233556">
    <property type="component" value="Unassembled WGS sequence"/>
</dbReference>
<reference evidence="2" key="2">
    <citation type="submission" date="2017-12" db="EMBL/GenBank/DDBJ databases">
        <title>Genome sequence of the Bar-tailed Godwit (Limosa lapponica baueri).</title>
        <authorList>
            <person name="Lima N.C.B."/>
            <person name="Parody-Merino A.M."/>
            <person name="Battley P.F."/>
            <person name="Fidler A.E."/>
            <person name="Prosdocimi F."/>
        </authorList>
    </citation>
    <scope>NUCLEOTIDE SEQUENCE [LARGE SCALE GENOMIC DNA]</scope>
</reference>
<evidence type="ECO:0008006" key="3">
    <source>
        <dbReference type="Google" id="ProtNLM"/>
    </source>
</evidence>
<gene>
    <name evidence="1" type="ORF">llap_2326</name>
</gene>
<name>A0A2I0UMU0_LIMLA</name>
<keyword evidence="2" id="KW-1185">Reference proteome</keyword>
<accession>A0A2I0UMU0</accession>
<organism evidence="1 2">
    <name type="scientific">Limosa lapponica baueri</name>
    <dbReference type="NCBI Taxonomy" id="1758121"/>
    <lineage>
        <taxon>Eukaryota</taxon>
        <taxon>Metazoa</taxon>
        <taxon>Chordata</taxon>
        <taxon>Craniata</taxon>
        <taxon>Vertebrata</taxon>
        <taxon>Euteleostomi</taxon>
        <taxon>Archelosauria</taxon>
        <taxon>Archosauria</taxon>
        <taxon>Dinosauria</taxon>
        <taxon>Saurischia</taxon>
        <taxon>Theropoda</taxon>
        <taxon>Coelurosauria</taxon>
        <taxon>Aves</taxon>
        <taxon>Neognathae</taxon>
        <taxon>Neoaves</taxon>
        <taxon>Charadriiformes</taxon>
        <taxon>Scolopacidae</taxon>
        <taxon>Limosa</taxon>
    </lineage>
</organism>
<reference evidence="2" key="1">
    <citation type="submission" date="2017-11" db="EMBL/GenBank/DDBJ databases">
        <authorList>
            <person name="Lima N.C."/>
            <person name="Parody-Merino A.M."/>
            <person name="Battley P.F."/>
            <person name="Fidler A.E."/>
            <person name="Prosdocimi F."/>
        </authorList>
    </citation>
    <scope>NUCLEOTIDE SEQUENCE [LARGE SCALE GENOMIC DNA]</scope>
</reference>
<dbReference type="EMBL" id="KZ505680">
    <property type="protein sequence ID" value="PKU47359.1"/>
    <property type="molecule type" value="Genomic_DNA"/>
</dbReference>
<evidence type="ECO:0000313" key="2">
    <source>
        <dbReference type="Proteomes" id="UP000233556"/>
    </source>
</evidence>
<dbReference type="AlphaFoldDB" id="A0A2I0UMU0"/>
<sequence>MKGMQGGSLEFVVNILEGSVAIQRDLDRHERSANENLMKFNKAKAKAKSKVLHMGGAIQSTNTGWAENGLRAVLMRRTWGGGDVGWQLPFHKANCILGCIKRSMASRLREVALPLYSTLMRPHLEYSI</sequence>
<protein>
    <recommendedName>
        <fullName evidence="3">Rna-directed dna polymerase from mobile element jockey-like</fullName>
    </recommendedName>
</protein>
<proteinExistence type="predicted"/>